<dbReference type="Proteomes" id="UP000193648">
    <property type="component" value="Unassembled WGS sequence"/>
</dbReference>
<evidence type="ECO:0000313" key="2">
    <source>
        <dbReference type="EMBL" id="ORZ20169.1"/>
    </source>
</evidence>
<feature type="compositionally biased region" description="Acidic residues" evidence="1">
    <location>
        <begin position="139"/>
        <end position="151"/>
    </location>
</feature>
<feature type="compositionally biased region" description="Polar residues" evidence="1">
    <location>
        <begin position="315"/>
        <end position="326"/>
    </location>
</feature>
<keyword evidence="3" id="KW-1185">Reference proteome</keyword>
<feature type="region of interest" description="Disordered" evidence="1">
    <location>
        <begin position="311"/>
        <end position="330"/>
    </location>
</feature>
<feature type="region of interest" description="Disordered" evidence="1">
    <location>
        <begin position="417"/>
        <end position="468"/>
    </location>
</feature>
<dbReference type="EMBL" id="MCFF01000013">
    <property type="protein sequence ID" value="ORZ20169.1"/>
    <property type="molecule type" value="Genomic_DNA"/>
</dbReference>
<feature type="region of interest" description="Disordered" evidence="1">
    <location>
        <begin position="1"/>
        <end position="27"/>
    </location>
</feature>
<feature type="compositionally biased region" description="Low complexity" evidence="1">
    <location>
        <begin position="14"/>
        <end position="25"/>
    </location>
</feature>
<dbReference type="GeneID" id="33571215"/>
<organism evidence="2 3">
    <name type="scientific">Lobosporangium transversale</name>
    <dbReference type="NCBI Taxonomy" id="64571"/>
    <lineage>
        <taxon>Eukaryota</taxon>
        <taxon>Fungi</taxon>
        <taxon>Fungi incertae sedis</taxon>
        <taxon>Mucoromycota</taxon>
        <taxon>Mortierellomycotina</taxon>
        <taxon>Mortierellomycetes</taxon>
        <taxon>Mortierellales</taxon>
        <taxon>Mortierellaceae</taxon>
        <taxon>Lobosporangium</taxon>
    </lineage>
</organism>
<name>A0A1Y2GVT3_9FUNG</name>
<feature type="region of interest" description="Disordered" evidence="1">
    <location>
        <begin position="91"/>
        <end position="191"/>
    </location>
</feature>
<accession>A0A1Y2GVT3</accession>
<feature type="compositionally biased region" description="Basic and acidic residues" evidence="1">
    <location>
        <begin position="168"/>
        <end position="185"/>
    </location>
</feature>
<feature type="region of interest" description="Disordered" evidence="1">
    <location>
        <begin position="531"/>
        <end position="564"/>
    </location>
</feature>
<evidence type="ECO:0000256" key="1">
    <source>
        <dbReference type="SAM" id="MobiDB-lite"/>
    </source>
</evidence>
<feature type="region of interest" description="Disordered" evidence="1">
    <location>
        <begin position="206"/>
        <end position="239"/>
    </location>
</feature>
<dbReference type="InParanoid" id="A0A1Y2GVT3"/>
<gene>
    <name evidence="2" type="ORF">BCR41DRAFT_404674</name>
</gene>
<feature type="compositionally biased region" description="Polar residues" evidence="1">
    <location>
        <begin position="213"/>
        <end position="238"/>
    </location>
</feature>
<sequence length="564" mass="62821">MGITIEAKFESQDSPSNANPSSASPTNLLLMPTSVELSPLSTPIYPHLPSSSSSPPSNIVSSQLNEEIDVTFGNDRIVIFHESNIQVATPRLSHRPTLRQARQNGAAVSLPREPLSINNTEYDWDLPNGQSNYNNYNSDSDDSNNNDDDQNTEYGPRLSLTTSAVGGENREYEHEDEHEGHESAEQMRQSSSLGDINYAQDWNRLLQPHPSHSRSPYQLSPPSIPSLTTTGPSQQQHHTLSRFLALSTPMIREVSLPSDLPQANEPVALQIRRVQSEYNLGLRQRLVQQQQQRLQREQRLLEHEHAAALLPPSPTAQNQTRMSQGPFSDPAPILRRHRTAPLPLAYLQNSHLLTPGSLAHHHPHTSIARSPEPRDAEDQMLTSVAIARSDDRDTRHPHHHYQQLHQRQNHQLTLSDGDRAYHESGGPSFPLSVPQSSSPDPGFTQDGVDLMSASDFVSPPRPARSVSWLSSPHHQAIPFMRRYFEHTTATLISSSASVGNIIEPQGSIDGFVNGLETRVGVNWADLDIQGPRRDEHTWRSRTAESDPLHADPLHADPDEEMVGR</sequence>
<evidence type="ECO:0000313" key="3">
    <source>
        <dbReference type="Proteomes" id="UP000193648"/>
    </source>
</evidence>
<feature type="region of interest" description="Disordered" evidence="1">
    <location>
        <begin position="355"/>
        <end position="378"/>
    </location>
</feature>
<reference evidence="2 3" key="1">
    <citation type="submission" date="2016-07" db="EMBL/GenBank/DDBJ databases">
        <title>Pervasive Adenine N6-methylation of Active Genes in Fungi.</title>
        <authorList>
            <consortium name="DOE Joint Genome Institute"/>
            <person name="Mondo S.J."/>
            <person name="Dannebaum R.O."/>
            <person name="Kuo R.C."/>
            <person name="Labutti K."/>
            <person name="Haridas S."/>
            <person name="Kuo A."/>
            <person name="Salamov A."/>
            <person name="Ahrendt S.R."/>
            <person name="Lipzen A."/>
            <person name="Sullivan W."/>
            <person name="Andreopoulos W.B."/>
            <person name="Clum A."/>
            <person name="Lindquist E."/>
            <person name="Daum C."/>
            <person name="Ramamoorthy G.K."/>
            <person name="Gryganskyi A."/>
            <person name="Culley D."/>
            <person name="Magnuson J.K."/>
            <person name="James T.Y."/>
            <person name="O'Malley M.A."/>
            <person name="Stajich J.E."/>
            <person name="Spatafora J.W."/>
            <person name="Visel A."/>
            <person name="Grigoriev I.V."/>
        </authorList>
    </citation>
    <scope>NUCLEOTIDE SEQUENCE [LARGE SCALE GENOMIC DNA]</scope>
    <source>
        <strain evidence="2 3">NRRL 3116</strain>
    </source>
</reference>
<proteinExistence type="predicted"/>
<protein>
    <submittedName>
        <fullName evidence="2">Uncharacterized protein</fullName>
    </submittedName>
</protein>
<dbReference type="RefSeq" id="XP_021882709.1">
    <property type="nucleotide sequence ID" value="XM_022029372.1"/>
</dbReference>
<dbReference type="AlphaFoldDB" id="A0A1Y2GVT3"/>
<comment type="caution">
    <text evidence="2">The sequence shown here is derived from an EMBL/GenBank/DDBJ whole genome shotgun (WGS) entry which is preliminary data.</text>
</comment>